<sequence length="783" mass="88006">MDFSKLPPGGSININFEEYNEEASNQKNKKQNLQSSHNQDQVARFEGIRHQCPHPEQFKHMFQRKPNQIKELIPAEAIQQTIRNSQQQNEVLRQEERVTNVSGRGRGKRKNTMFSQENSRNVNNEMMIPATKIFTVVPHLASCYKNNHRVESHIDIDIDYDQNYFDVTRESQQTGTSLTHAAEKTVQDDETTHVVNSSDGQNLRVITTTTTAHKQNVSAYSDTYLYEDDVVSNWLFSEDVPSLDHVLRDTSIRGLVPDPNLTSGNHVSTVDKDVVHVLNSASGNHVAVIDKDVVPDPNPASGNHVSTIDKDVLSDPNIASGNHRIAIVDEDIVRDPNLSFGNCIATVDEDIVRDPNLASANHIATNYEDVVPIASDKDVSAFDIAVFGGCLPHPIGMAMESEKKVITETAYNALEELTRMIKLNEPFWFSSTKTGKFILQRETYDNFYKKISVLNGPDARIEASKESLVVSMAGAQLVDMFLDSVTWVEHIQVDDKRTTDTFFEKPVCGNNGYRAERWVLTMERMCQRISTSLVPNTSSTDITTRAKRIVMKLAERMLKIFYEALDMASNTDFPKLNTMDSDGVRVCVRKCTDPGTENGVILTASLTFWLSCSPDHVFDFFKDSSRRFQWDVLCEGYPTEEIHRITNGTNPGNFTSIIKTLNVKDEDMRILQECYTHSMESGLVYCPIDTNTMNCAIRGEDCSMLPLLPSGLTISGDGRLSDQNIGKVIGEWYEGSIVTLTYQMLIGKDSKMNSPDLNVLKKINKFVNSAVNKIRDALNCSDY</sequence>
<evidence type="ECO:0000259" key="7">
    <source>
        <dbReference type="PROSITE" id="PS50848"/>
    </source>
</evidence>
<proteinExistence type="predicted"/>
<evidence type="ECO:0000256" key="3">
    <source>
        <dbReference type="ARBA" id="ARBA00023155"/>
    </source>
</evidence>
<evidence type="ECO:0000256" key="1">
    <source>
        <dbReference type="ARBA" id="ARBA00023015"/>
    </source>
</evidence>
<gene>
    <name evidence="8" type="ORF">KIW84_072219</name>
</gene>
<dbReference type="GO" id="GO:0008289">
    <property type="term" value="F:lipid binding"/>
    <property type="evidence" value="ECO:0007669"/>
    <property type="project" value="InterPro"/>
</dbReference>
<evidence type="ECO:0000313" key="9">
    <source>
        <dbReference type="Proteomes" id="UP001058974"/>
    </source>
</evidence>
<keyword evidence="2" id="KW-0238">DNA-binding</keyword>
<evidence type="ECO:0000256" key="2">
    <source>
        <dbReference type="ARBA" id="ARBA00023125"/>
    </source>
</evidence>
<dbReference type="Pfam" id="PF25797">
    <property type="entry name" value="PDF2_C"/>
    <property type="match status" value="1"/>
</dbReference>
<keyword evidence="9" id="KW-1185">Reference proteome</keyword>
<evidence type="ECO:0000256" key="6">
    <source>
        <dbReference type="SAM" id="MobiDB-lite"/>
    </source>
</evidence>
<dbReference type="PANTHER" id="PTHR45654:SF9">
    <property type="entry name" value="HOMEOBOX-LEUCINE ZIPPER PROTEIN HDG10-RELATED"/>
    <property type="match status" value="1"/>
</dbReference>
<keyword evidence="1" id="KW-0805">Transcription regulation</keyword>
<evidence type="ECO:0000256" key="4">
    <source>
        <dbReference type="ARBA" id="ARBA00023163"/>
    </source>
</evidence>
<reference evidence="8 9" key="1">
    <citation type="journal article" date="2022" name="Nat. Genet.">
        <title>Improved pea reference genome and pan-genome highlight genomic features and evolutionary characteristics.</title>
        <authorList>
            <person name="Yang T."/>
            <person name="Liu R."/>
            <person name="Luo Y."/>
            <person name="Hu S."/>
            <person name="Wang D."/>
            <person name="Wang C."/>
            <person name="Pandey M.K."/>
            <person name="Ge S."/>
            <person name="Xu Q."/>
            <person name="Li N."/>
            <person name="Li G."/>
            <person name="Huang Y."/>
            <person name="Saxena R.K."/>
            <person name="Ji Y."/>
            <person name="Li M."/>
            <person name="Yan X."/>
            <person name="He Y."/>
            <person name="Liu Y."/>
            <person name="Wang X."/>
            <person name="Xiang C."/>
            <person name="Varshney R.K."/>
            <person name="Ding H."/>
            <person name="Gao S."/>
            <person name="Zong X."/>
        </authorList>
    </citation>
    <scope>NUCLEOTIDE SEQUENCE [LARGE SCALE GENOMIC DNA]</scope>
    <source>
        <strain evidence="8 9">cv. Zhongwan 6</strain>
    </source>
</reference>
<name>A0A9D4VME5_PEA</name>
<comment type="caution">
    <text evidence="8">The sequence shown here is derived from an EMBL/GenBank/DDBJ whole genome shotgun (WGS) entry which is preliminary data.</text>
</comment>
<keyword evidence="5" id="KW-0539">Nucleus</keyword>
<organism evidence="8 9">
    <name type="scientific">Pisum sativum</name>
    <name type="common">Garden pea</name>
    <name type="synonym">Lathyrus oleraceus</name>
    <dbReference type="NCBI Taxonomy" id="3888"/>
    <lineage>
        <taxon>Eukaryota</taxon>
        <taxon>Viridiplantae</taxon>
        <taxon>Streptophyta</taxon>
        <taxon>Embryophyta</taxon>
        <taxon>Tracheophyta</taxon>
        <taxon>Spermatophyta</taxon>
        <taxon>Magnoliopsida</taxon>
        <taxon>eudicotyledons</taxon>
        <taxon>Gunneridae</taxon>
        <taxon>Pentapetalae</taxon>
        <taxon>rosids</taxon>
        <taxon>fabids</taxon>
        <taxon>Fabales</taxon>
        <taxon>Fabaceae</taxon>
        <taxon>Papilionoideae</taxon>
        <taxon>50 kb inversion clade</taxon>
        <taxon>NPAAA clade</taxon>
        <taxon>Hologalegina</taxon>
        <taxon>IRL clade</taxon>
        <taxon>Fabeae</taxon>
        <taxon>Lathyrus</taxon>
    </lineage>
</organism>
<feature type="domain" description="START" evidence="7">
    <location>
        <begin position="399"/>
        <end position="491"/>
    </location>
</feature>
<dbReference type="EMBL" id="JAMSHJ010000007">
    <property type="protein sequence ID" value="KAI5385534.1"/>
    <property type="molecule type" value="Genomic_DNA"/>
</dbReference>
<dbReference type="GO" id="GO:0003677">
    <property type="term" value="F:DNA binding"/>
    <property type="evidence" value="ECO:0007669"/>
    <property type="project" value="UniProtKB-KW"/>
</dbReference>
<dbReference type="InterPro" id="IPR002913">
    <property type="entry name" value="START_lipid-bd_dom"/>
</dbReference>
<keyword evidence="4" id="KW-0804">Transcription</keyword>
<evidence type="ECO:0000256" key="5">
    <source>
        <dbReference type="ARBA" id="ARBA00023242"/>
    </source>
</evidence>
<dbReference type="SUPFAM" id="SSF55961">
    <property type="entry name" value="Bet v1-like"/>
    <property type="match status" value="1"/>
</dbReference>
<dbReference type="AlphaFoldDB" id="A0A9D4VME5"/>
<keyword evidence="3" id="KW-0371">Homeobox</keyword>
<protein>
    <recommendedName>
        <fullName evidence="7">START domain-containing protein</fullName>
    </recommendedName>
</protein>
<dbReference type="InterPro" id="IPR057993">
    <property type="entry name" value="HD-Zip_IV_C"/>
</dbReference>
<evidence type="ECO:0000313" key="8">
    <source>
        <dbReference type="EMBL" id="KAI5385534.1"/>
    </source>
</evidence>
<accession>A0A9D4VME5</accession>
<dbReference type="Gramene" id="Psat07G0221900-T3">
    <property type="protein sequence ID" value="KAI5385534.1"/>
    <property type="gene ID" value="KIW84_072219"/>
</dbReference>
<dbReference type="Proteomes" id="UP001058974">
    <property type="component" value="Chromosome 7"/>
</dbReference>
<dbReference type="InterPro" id="IPR042160">
    <property type="entry name" value="HD-Zip_IV"/>
</dbReference>
<dbReference type="PROSITE" id="PS50848">
    <property type="entry name" value="START"/>
    <property type="match status" value="1"/>
</dbReference>
<feature type="compositionally biased region" description="Polar residues" evidence="6">
    <location>
        <begin position="22"/>
        <end position="41"/>
    </location>
</feature>
<dbReference type="PANTHER" id="PTHR45654">
    <property type="entry name" value="HOMEOBOX-LEUCINE ZIPPER PROTEIN MERISTEM L1"/>
    <property type="match status" value="1"/>
</dbReference>
<feature type="region of interest" description="Disordered" evidence="6">
    <location>
        <begin position="21"/>
        <end position="41"/>
    </location>
</feature>